<proteinExistence type="predicted"/>
<comment type="caution">
    <text evidence="1">The sequence shown here is derived from an EMBL/GenBank/DDBJ whole genome shotgun (WGS) entry which is preliminary data.</text>
</comment>
<organism evidence="1 2">
    <name type="scientific">Pleurostoma richardsiae</name>
    <dbReference type="NCBI Taxonomy" id="41990"/>
    <lineage>
        <taxon>Eukaryota</taxon>
        <taxon>Fungi</taxon>
        <taxon>Dikarya</taxon>
        <taxon>Ascomycota</taxon>
        <taxon>Pezizomycotina</taxon>
        <taxon>Sordariomycetes</taxon>
        <taxon>Sordariomycetidae</taxon>
        <taxon>Calosphaeriales</taxon>
        <taxon>Pleurostomataceae</taxon>
        <taxon>Pleurostoma</taxon>
    </lineage>
</organism>
<evidence type="ECO:0000313" key="2">
    <source>
        <dbReference type="Proteomes" id="UP001174694"/>
    </source>
</evidence>
<name>A0AA38R4E1_9PEZI</name>
<keyword evidence="2" id="KW-1185">Reference proteome</keyword>
<evidence type="ECO:0000313" key="1">
    <source>
        <dbReference type="EMBL" id="KAJ9133185.1"/>
    </source>
</evidence>
<gene>
    <name evidence="1" type="ORF">NKR23_g10899</name>
</gene>
<reference evidence="1" key="1">
    <citation type="submission" date="2022-07" db="EMBL/GenBank/DDBJ databases">
        <title>Fungi with potential for degradation of polypropylene.</title>
        <authorList>
            <person name="Gostincar C."/>
        </authorList>
    </citation>
    <scope>NUCLEOTIDE SEQUENCE</scope>
    <source>
        <strain evidence="1">EXF-13308</strain>
    </source>
</reference>
<protein>
    <submittedName>
        <fullName evidence="1">Uncharacterized protein</fullName>
    </submittedName>
</protein>
<dbReference type="EMBL" id="JANBVO010000052">
    <property type="protein sequence ID" value="KAJ9133185.1"/>
    <property type="molecule type" value="Genomic_DNA"/>
</dbReference>
<dbReference type="AlphaFoldDB" id="A0AA38R4E1"/>
<sequence length="211" mass="24001">MQSLEYVGSILVKIEVLYFTGLQDSSDAAGQLKKFLEENGDFTTMSSQAPHILAEHDLDKALGLLGISPDTMLGVTPGETVHAVKSIVTHQQDELIFPSLLARIVQDKQATVDRLTDIERKRRSDISRLTARADRLAADEQEQRARLRRLLELERELGSSIKDLTLEKERIERLKRFSDTMDEKFFDTNDTYRQLEGQERLFHEDLGATSP</sequence>
<accession>A0AA38R4E1</accession>
<dbReference type="Proteomes" id="UP001174694">
    <property type="component" value="Unassembled WGS sequence"/>
</dbReference>